<name>A0A3S0A0Z9_9BACL</name>
<keyword evidence="1" id="KW-0479">Metal-binding</keyword>
<gene>
    <name evidence="6" type="ORF">EJQ19_24765</name>
</gene>
<dbReference type="GO" id="GO:0046872">
    <property type="term" value="F:metal ion binding"/>
    <property type="evidence" value="ECO:0007669"/>
    <property type="project" value="UniProtKB-KW"/>
</dbReference>
<dbReference type="InterPro" id="IPR004843">
    <property type="entry name" value="Calcineurin-like_PHP"/>
</dbReference>
<dbReference type="InterPro" id="IPR050884">
    <property type="entry name" value="CNP_phosphodiesterase-III"/>
</dbReference>
<evidence type="ECO:0000313" key="7">
    <source>
        <dbReference type="Proteomes" id="UP000276128"/>
    </source>
</evidence>
<dbReference type="Proteomes" id="UP000276128">
    <property type="component" value="Unassembled WGS sequence"/>
</dbReference>
<evidence type="ECO:0000256" key="2">
    <source>
        <dbReference type="ARBA" id="ARBA00022801"/>
    </source>
</evidence>
<dbReference type="Gene3D" id="3.60.21.10">
    <property type="match status" value="1"/>
</dbReference>
<dbReference type="Pfam" id="PF00149">
    <property type="entry name" value="Metallophos"/>
    <property type="match status" value="1"/>
</dbReference>
<evidence type="ECO:0000259" key="5">
    <source>
        <dbReference type="Pfam" id="PF00149"/>
    </source>
</evidence>
<evidence type="ECO:0000313" key="6">
    <source>
        <dbReference type="EMBL" id="RTE05447.1"/>
    </source>
</evidence>
<dbReference type="RefSeq" id="WP_126143919.1">
    <property type="nucleotide sequence ID" value="NZ_RXHU01000082.1"/>
</dbReference>
<dbReference type="AlphaFoldDB" id="A0A3S0A0Z9"/>
<keyword evidence="7" id="KW-1185">Reference proteome</keyword>
<proteinExistence type="inferred from homology"/>
<organism evidence="6 7">
    <name type="scientific">Paenibacillus whitsoniae</name>
    <dbReference type="NCBI Taxonomy" id="2496558"/>
    <lineage>
        <taxon>Bacteria</taxon>
        <taxon>Bacillati</taxon>
        <taxon>Bacillota</taxon>
        <taxon>Bacilli</taxon>
        <taxon>Bacillales</taxon>
        <taxon>Paenibacillaceae</taxon>
        <taxon>Paenibacillus</taxon>
    </lineage>
</organism>
<reference evidence="6 7" key="1">
    <citation type="submission" date="2018-12" db="EMBL/GenBank/DDBJ databases">
        <title>Bacillus ochoae sp. nov., Paenibacillus whitsoniae sp. nov., Paenibacillus spiritus sp. nov. Isolated from the Mars Exploration Rover during spacecraft assembly.</title>
        <authorList>
            <person name="Seuylemezian A."/>
            <person name="Vaishampayan P."/>
        </authorList>
    </citation>
    <scope>NUCLEOTIDE SEQUENCE [LARGE SCALE GENOMIC DNA]</scope>
    <source>
        <strain evidence="6 7">MER 54</strain>
    </source>
</reference>
<comment type="caution">
    <text evidence="6">The sequence shown here is derived from an EMBL/GenBank/DDBJ whole genome shotgun (WGS) entry which is preliminary data.</text>
</comment>
<evidence type="ECO:0000256" key="3">
    <source>
        <dbReference type="ARBA" id="ARBA00023004"/>
    </source>
</evidence>
<keyword evidence="3" id="KW-0408">Iron</keyword>
<dbReference type="OrthoDB" id="5505563at2"/>
<evidence type="ECO:0000256" key="1">
    <source>
        <dbReference type="ARBA" id="ARBA00022723"/>
    </source>
</evidence>
<keyword evidence="2" id="KW-0378">Hydrolase</keyword>
<dbReference type="PANTHER" id="PTHR42988">
    <property type="entry name" value="PHOSPHOHYDROLASE"/>
    <property type="match status" value="1"/>
</dbReference>
<evidence type="ECO:0000256" key="4">
    <source>
        <dbReference type="ARBA" id="ARBA00025742"/>
    </source>
</evidence>
<dbReference type="SUPFAM" id="SSF56300">
    <property type="entry name" value="Metallo-dependent phosphatases"/>
    <property type="match status" value="1"/>
</dbReference>
<accession>A0A3S0A0Z9</accession>
<feature type="domain" description="Calcineurin-like phosphoesterase" evidence="5">
    <location>
        <begin position="6"/>
        <end position="199"/>
    </location>
</feature>
<sequence length="274" mass="30263">MESIFFVHITDIHLSKPGKQPLFGLTMSDKLHSIFAEIGKLETKPAFVVVSGDLTHDGDLEDYRFLRSFLQAEERALGVPIHVALGNHDTREPFREGYLEEEPSDASYYYSFMNDGLRVVVLNTQVPGSHDGYLDPEQLRWLKGVLAEPAPIGTILVHHHPVVATPTAMMDSHLLQNPQDLAAVIEGSDVIGLLSGHIHFHNIGLLNGILCASADGSAFGLDPMAEGVMRMVERSGYNYVLVKNGQMIVQPMMVPGEQRVLVEYDLKKLQAAHS</sequence>
<dbReference type="EMBL" id="RXHU01000082">
    <property type="protein sequence ID" value="RTE05447.1"/>
    <property type="molecule type" value="Genomic_DNA"/>
</dbReference>
<dbReference type="PANTHER" id="PTHR42988:SF2">
    <property type="entry name" value="CYCLIC NUCLEOTIDE PHOSPHODIESTERASE CBUA0032-RELATED"/>
    <property type="match status" value="1"/>
</dbReference>
<dbReference type="InterPro" id="IPR029052">
    <property type="entry name" value="Metallo-depent_PP-like"/>
</dbReference>
<protein>
    <recommendedName>
        <fullName evidence="5">Calcineurin-like phosphoesterase domain-containing protein</fullName>
    </recommendedName>
</protein>
<dbReference type="GO" id="GO:0016787">
    <property type="term" value="F:hydrolase activity"/>
    <property type="evidence" value="ECO:0007669"/>
    <property type="project" value="UniProtKB-KW"/>
</dbReference>
<comment type="similarity">
    <text evidence="4">Belongs to the cyclic nucleotide phosphodiesterase class-III family.</text>
</comment>